<evidence type="ECO:0000313" key="3">
    <source>
        <dbReference type="Proteomes" id="UP000078390"/>
    </source>
</evidence>
<evidence type="ECO:0000256" key="1">
    <source>
        <dbReference type="SAM" id="Coils"/>
    </source>
</evidence>
<feature type="coiled-coil region" evidence="1">
    <location>
        <begin position="2"/>
        <end position="29"/>
    </location>
</feature>
<organism evidence="2 3">
    <name type="scientific">Thermosulfurimonas dismutans</name>
    <dbReference type="NCBI Taxonomy" id="999894"/>
    <lineage>
        <taxon>Bacteria</taxon>
        <taxon>Pseudomonadati</taxon>
        <taxon>Thermodesulfobacteriota</taxon>
        <taxon>Thermodesulfobacteria</taxon>
        <taxon>Thermodesulfobacteriales</taxon>
        <taxon>Thermodesulfobacteriaceae</taxon>
        <taxon>Thermosulfurimonas</taxon>
    </lineage>
</organism>
<dbReference type="STRING" id="999894.TDIS_0521"/>
<accession>A0A179D685</accession>
<reference evidence="2 3" key="1">
    <citation type="submission" date="2016-04" db="EMBL/GenBank/DDBJ databases">
        <title>Genome analysis of Thermosulfurimonas dismutans, the first thermophilic sulfur-disproportionating bacterium of the phylum Thermodesulfobacteria.</title>
        <authorList>
            <person name="Mardanov A.V."/>
            <person name="Beletsky A.V."/>
            <person name="Kadnikov V.V."/>
            <person name="Slobodkin A.I."/>
            <person name="Ravin N.V."/>
        </authorList>
    </citation>
    <scope>NUCLEOTIDE SEQUENCE [LARGE SCALE GENOMIC DNA]</scope>
    <source>
        <strain evidence="2 3">S95</strain>
    </source>
</reference>
<dbReference type="EMBL" id="LWLG01000002">
    <property type="protein sequence ID" value="OAQ21301.1"/>
    <property type="molecule type" value="Genomic_DNA"/>
</dbReference>
<dbReference type="Proteomes" id="UP000078390">
    <property type="component" value="Unassembled WGS sequence"/>
</dbReference>
<protein>
    <submittedName>
        <fullName evidence="2">Uncharacterized protein</fullName>
    </submittedName>
</protein>
<dbReference type="PATRIC" id="fig|999894.6.peg.523"/>
<keyword evidence="3" id="KW-1185">Reference proteome</keyword>
<name>A0A179D685_9BACT</name>
<dbReference type="Pfam" id="PF19610">
    <property type="entry name" value="DUF6115"/>
    <property type="match status" value="1"/>
</dbReference>
<comment type="caution">
    <text evidence="2">The sequence shown here is derived from an EMBL/GenBank/DDBJ whole genome shotgun (WGS) entry which is preliminary data.</text>
</comment>
<sequence>MAEKLTKDLERYVEEEKKLLEKVKLALETGTKIWEESGEGRKSIKEKICELSRKGLSTEEISKKLSLSEGEVELVLSLERFRRGER</sequence>
<dbReference type="AlphaFoldDB" id="A0A179D685"/>
<gene>
    <name evidence="2" type="ORF">TDIS_0521</name>
</gene>
<proteinExistence type="predicted"/>
<keyword evidence="1" id="KW-0175">Coiled coil</keyword>
<dbReference type="InterPro" id="IPR046118">
    <property type="entry name" value="DUF6115"/>
</dbReference>
<evidence type="ECO:0000313" key="2">
    <source>
        <dbReference type="EMBL" id="OAQ21301.1"/>
    </source>
</evidence>